<proteinExistence type="inferred from homology"/>
<dbReference type="OrthoDB" id="435621at2759"/>
<dbReference type="InterPro" id="IPR045093">
    <property type="entry name" value="Cullin"/>
</dbReference>
<dbReference type="AlphaFoldDB" id="A0A8S1Y072"/>
<accession>A0A8S1Y072</accession>
<dbReference type="SMART" id="SM00884">
    <property type="entry name" value="Cullin_Nedd8"/>
    <property type="match status" value="1"/>
</dbReference>
<keyword evidence="3" id="KW-0175">Coiled coil</keyword>
<comment type="similarity">
    <text evidence="1 2">Belongs to the cullin family.</text>
</comment>
<name>A0A8S1Y072_PAROT</name>
<comment type="caution">
    <text evidence="5">The sequence shown here is derived from an EMBL/GenBank/DDBJ whole genome shotgun (WGS) entry which is preliminary data.</text>
</comment>
<dbReference type="Proteomes" id="UP000683925">
    <property type="component" value="Unassembled WGS sequence"/>
</dbReference>
<protein>
    <recommendedName>
        <fullName evidence="4">Cullin family profile domain-containing protein</fullName>
    </recommendedName>
</protein>
<sequence>MLKDFENRFDILEEKCLKNARLLKNSLFAGAQFQLPKDEIMYLNREILDLSSEWSIHFPRTAKKQQSKEESNLGIEIKMIKLYKLCLKEFVAEMYEEFKKTQNQKETTLQLVAKHYHDYKAFSYWLFKIFYHLDINTLSSLGADLHSLSLETLKTEYFKEGQEKLFRTILDVLLESRQKQLLLDKQIKSLCELFVVMGANTVKLKYEKEQGMYDYICQNFLETEKFYKENFEKKFLEETQKFYKCQISERQNLGVIEFVRWALRVIQLEEQMCLESYSKSYDQIKKLFNQLFVIEQAERLSAGGVQYLLQDGRFAQLGELYNLISRESSCVKFIAQESQIYFLVIARQVNSNFYDTSKQQQVNKQVLAEQYCNQMFDLMEKTLQTIKNYMQNDIKLISAYETAFTAAFNELQESFFQLAVYADIQIRSQKGVNEIETDKKLNKIFSLFQLLYSRDKFLQQHKKYLQFRLLNQQTQNINLEKQLLQKFKGETQTNVLSELQNMVNDIQQSYRFATDQMIHKNQKFDLTVYLLSYGYWPIGNIQDQIIAPQEILSSLSLYEKIYLTKNSGRILFWTYNKGQGELNYKIKNDKYYLIVTTFQMITFLLFNKENQLTIQQIQERTKINIVDLENSLIPFICNKVLQRQKEDLDEFSDKNEIIKLNFDFNNKQKKLKLLPNAKMQPKRQLRKAGELTQEEREQEEQLIKQREFVVDSQLVRTMKSKKSVTHSDLIAQCAQIITIFKPDTKFIKKRIENLIDREYIKRDERDCNLYHYQN</sequence>
<dbReference type="Pfam" id="PF10557">
    <property type="entry name" value="Cullin_Nedd8"/>
    <property type="match status" value="1"/>
</dbReference>
<dbReference type="PANTHER" id="PTHR11932">
    <property type="entry name" value="CULLIN"/>
    <property type="match status" value="1"/>
</dbReference>
<keyword evidence="6" id="KW-1185">Reference proteome</keyword>
<dbReference type="InterPro" id="IPR016158">
    <property type="entry name" value="Cullin_homology"/>
</dbReference>
<dbReference type="GO" id="GO:0031625">
    <property type="term" value="F:ubiquitin protein ligase binding"/>
    <property type="evidence" value="ECO:0007669"/>
    <property type="project" value="InterPro"/>
</dbReference>
<dbReference type="InterPro" id="IPR019559">
    <property type="entry name" value="Cullin_neddylation_domain"/>
</dbReference>
<gene>
    <name evidence="5" type="ORF">POCTA_138.1.T1390003</name>
</gene>
<dbReference type="OMA" id="MYTLFNH"/>
<evidence type="ECO:0000256" key="1">
    <source>
        <dbReference type="PROSITE-ProRule" id="PRU00330"/>
    </source>
</evidence>
<dbReference type="InterPro" id="IPR001373">
    <property type="entry name" value="Cullin_N"/>
</dbReference>
<dbReference type="Pfam" id="PF00888">
    <property type="entry name" value="Cullin"/>
    <property type="match status" value="1"/>
</dbReference>
<dbReference type="GO" id="GO:0006511">
    <property type="term" value="P:ubiquitin-dependent protein catabolic process"/>
    <property type="evidence" value="ECO:0007669"/>
    <property type="project" value="InterPro"/>
</dbReference>
<feature type="coiled-coil region" evidence="3">
    <location>
        <begin position="641"/>
        <end position="702"/>
    </location>
</feature>
<dbReference type="EMBL" id="CAJJDP010000140">
    <property type="protein sequence ID" value="CAD8206715.1"/>
    <property type="molecule type" value="Genomic_DNA"/>
</dbReference>
<organism evidence="5 6">
    <name type="scientific">Paramecium octaurelia</name>
    <dbReference type="NCBI Taxonomy" id="43137"/>
    <lineage>
        <taxon>Eukaryota</taxon>
        <taxon>Sar</taxon>
        <taxon>Alveolata</taxon>
        <taxon>Ciliophora</taxon>
        <taxon>Intramacronucleata</taxon>
        <taxon>Oligohymenophorea</taxon>
        <taxon>Peniculida</taxon>
        <taxon>Parameciidae</taxon>
        <taxon>Paramecium</taxon>
    </lineage>
</organism>
<dbReference type="PROSITE" id="PS50069">
    <property type="entry name" value="CULLIN_2"/>
    <property type="match status" value="1"/>
</dbReference>
<feature type="domain" description="Cullin family profile" evidence="4">
    <location>
        <begin position="413"/>
        <end position="636"/>
    </location>
</feature>
<dbReference type="SMART" id="SM00182">
    <property type="entry name" value="CULLIN"/>
    <property type="match status" value="1"/>
</dbReference>
<dbReference type="Pfam" id="PF26557">
    <property type="entry name" value="Cullin_AB"/>
    <property type="match status" value="1"/>
</dbReference>
<evidence type="ECO:0000256" key="3">
    <source>
        <dbReference type="SAM" id="Coils"/>
    </source>
</evidence>
<evidence type="ECO:0000259" key="4">
    <source>
        <dbReference type="PROSITE" id="PS50069"/>
    </source>
</evidence>
<evidence type="ECO:0000313" key="5">
    <source>
        <dbReference type="EMBL" id="CAD8206715.1"/>
    </source>
</evidence>
<dbReference type="InterPro" id="IPR059120">
    <property type="entry name" value="Cullin-like_AB"/>
</dbReference>
<evidence type="ECO:0000313" key="6">
    <source>
        <dbReference type="Proteomes" id="UP000683925"/>
    </source>
</evidence>
<evidence type="ECO:0000256" key="2">
    <source>
        <dbReference type="RuleBase" id="RU003829"/>
    </source>
</evidence>
<reference evidence="5" key="1">
    <citation type="submission" date="2021-01" db="EMBL/GenBank/DDBJ databases">
        <authorList>
            <consortium name="Genoscope - CEA"/>
            <person name="William W."/>
        </authorList>
    </citation>
    <scope>NUCLEOTIDE SEQUENCE</scope>
</reference>